<proteinExistence type="predicted"/>
<protein>
    <recommendedName>
        <fullName evidence="3">RNase H type-1 domain-containing protein</fullName>
    </recommendedName>
</protein>
<name>A0AAN9SUT9_PSOTE</name>
<accession>A0AAN9SUT9</accession>
<evidence type="ECO:0008006" key="3">
    <source>
        <dbReference type="Google" id="ProtNLM"/>
    </source>
</evidence>
<keyword evidence="2" id="KW-1185">Reference proteome</keyword>
<organism evidence="1 2">
    <name type="scientific">Psophocarpus tetragonolobus</name>
    <name type="common">Winged bean</name>
    <name type="synonym">Dolichos tetragonolobus</name>
    <dbReference type="NCBI Taxonomy" id="3891"/>
    <lineage>
        <taxon>Eukaryota</taxon>
        <taxon>Viridiplantae</taxon>
        <taxon>Streptophyta</taxon>
        <taxon>Embryophyta</taxon>
        <taxon>Tracheophyta</taxon>
        <taxon>Spermatophyta</taxon>
        <taxon>Magnoliopsida</taxon>
        <taxon>eudicotyledons</taxon>
        <taxon>Gunneridae</taxon>
        <taxon>Pentapetalae</taxon>
        <taxon>rosids</taxon>
        <taxon>fabids</taxon>
        <taxon>Fabales</taxon>
        <taxon>Fabaceae</taxon>
        <taxon>Papilionoideae</taxon>
        <taxon>50 kb inversion clade</taxon>
        <taxon>NPAAA clade</taxon>
        <taxon>indigoferoid/millettioid clade</taxon>
        <taxon>Phaseoleae</taxon>
        <taxon>Psophocarpus</taxon>
    </lineage>
</organism>
<evidence type="ECO:0000313" key="2">
    <source>
        <dbReference type="Proteomes" id="UP001386955"/>
    </source>
</evidence>
<evidence type="ECO:0000313" key="1">
    <source>
        <dbReference type="EMBL" id="KAK7405571.1"/>
    </source>
</evidence>
<dbReference type="AlphaFoldDB" id="A0AAN9SUT9"/>
<sequence>MIVRVHPGGSSHKDMDSLLSLSNLESRSSQGVFVNAPSDLGDPTSCDVGNMIVNIPSPEDQKNGSLGLCGAGSGLYKVMMMSDLNVYGWLLNGGYTRGKRTQMEFGLYKRLGIVDFLRRSWSFFRVLTLTIFLSCCSVVSSNSKEESLCVGWCTHDDYKQVVSVAWALSRIPEDVKCQLHGTSWMLHDLVVDAVVWSRDVSGLYSAKSGYAWLLPRHGNGVIASPSSDSKDWLSWLYDCATLAILEAFGIDASNVVDVIRCGKWVLCILACGYQVSLHVDGSYFESLGSFGFGGLITLAGRDWLKGSMVLLIHDFVKEDWQVQIQHSLQEGNRCANYLTKKVVVSSEYLLLLDNPLDAMFVFVSL</sequence>
<reference evidence="1 2" key="1">
    <citation type="submission" date="2024-01" db="EMBL/GenBank/DDBJ databases">
        <title>The genomes of 5 underutilized Papilionoideae crops provide insights into root nodulation and disease resistanc.</title>
        <authorList>
            <person name="Jiang F."/>
        </authorList>
    </citation>
    <scope>NUCLEOTIDE SEQUENCE [LARGE SCALE GENOMIC DNA]</scope>
    <source>
        <strain evidence="1">DUOXIRENSHENG_FW03</strain>
        <tissue evidence="1">Leaves</tissue>
    </source>
</reference>
<comment type="caution">
    <text evidence="1">The sequence shown here is derived from an EMBL/GenBank/DDBJ whole genome shotgun (WGS) entry which is preliminary data.</text>
</comment>
<gene>
    <name evidence="1" type="ORF">VNO78_07004</name>
</gene>
<dbReference type="Proteomes" id="UP001386955">
    <property type="component" value="Unassembled WGS sequence"/>
</dbReference>
<dbReference type="EMBL" id="JAYMYS010000002">
    <property type="protein sequence ID" value="KAK7405571.1"/>
    <property type="molecule type" value="Genomic_DNA"/>
</dbReference>